<accession>A0A7J7M733</accession>
<evidence type="ECO:0000313" key="1">
    <source>
        <dbReference type="EMBL" id="KAF6150683.1"/>
    </source>
</evidence>
<dbReference type="AlphaFoldDB" id="A0A7J7M733"/>
<keyword evidence="2" id="KW-1185">Reference proteome</keyword>
<sequence>MATKLALKSHPPPLTLFLRKPSLLTKPLPKLFSTISSSLTLTKDFPYGPSLHKGNKTPSQSPLIKSHKLKPESEECSVINKESFCRVFDIAAIRVPVEDCFALENCLRGHLLNWPRVRNIARVSGDEIDEQFKKLLPDNVVREEGFEALNRRIHGRADGDGDTLSSVLYRDKLVSSFNSRGYVKFRNLAKISRPKKKKDLKVGGEEFEGKKRIGKNDFVVVEVVGEDEDDMSGLLGGEFKRGGNWRGSTRLLLLDERFVNSSVEELPEAVKVCIRTSKSDA</sequence>
<comment type="caution">
    <text evidence="1">The sequence shown here is derived from an EMBL/GenBank/DDBJ whole genome shotgun (WGS) entry which is preliminary data.</text>
</comment>
<dbReference type="EMBL" id="JACGCM010001726">
    <property type="protein sequence ID" value="KAF6150683.1"/>
    <property type="molecule type" value="Genomic_DNA"/>
</dbReference>
<proteinExistence type="predicted"/>
<evidence type="ECO:0000313" key="2">
    <source>
        <dbReference type="Proteomes" id="UP000541444"/>
    </source>
</evidence>
<dbReference type="Proteomes" id="UP000541444">
    <property type="component" value="Unassembled WGS sequence"/>
</dbReference>
<organism evidence="1 2">
    <name type="scientific">Kingdonia uniflora</name>
    <dbReference type="NCBI Taxonomy" id="39325"/>
    <lineage>
        <taxon>Eukaryota</taxon>
        <taxon>Viridiplantae</taxon>
        <taxon>Streptophyta</taxon>
        <taxon>Embryophyta</taxon>
        <taxon>Tracheophyta</taxon>
        <taxon>Spermatophyta</taxon>
        <taxon>Magnoliopsida</taxon>
        <taxon>Ranunculales</taxon>
        <taxon>Circaeasteraceae</taxon>
        <taxon>Kingdonia</taxon>
    </lineage>
</organism>
<protein>
    <submittedName>
        <fullName evidence="1">Uncharacterized protein</fullName>
    </submittedName>
</protein>
<gene>
    <name evidence="1" type="ORF">GIB67_020766</name>
</gene>
<reference evidence="1 2" key="1">
    <citation type="journal article" date="2020" name="IScience">
        <title>Genome Sequencing of the Endangered Kingdonia uniflora (Circaeasteraceae, Ranunculales) Reveals Potential Mechanisms of Evolutionary Specialization.</title>
        <authorList>
            <person name="Sun Y."/>
            <person name="Deng T."/>
            <person name="Zhang A."/>
            <person name="Moore M.J."/>
            <person name="Landis J.B."/>
            <person name="Lin N."/>
            <person name="Zhang H."/>
            <person name="Zhang X."/>
            <person name="Huang J."/>
            <person name="Zhang X."/>
            <person name="Sun H."/>
            <person name="Wang H."/>
        </authorList>
    </citation>
    <scope>NUCLEOTIDE SEQUENCE [LARGE SCALE GENOMIC DNA]</scope>
    <source>
        <strain evidence="1">TB1705</strain>
        <tissue evidence="1">Leaf</tissue>
    </source>
</reference>
<dbReference type="OrthoDB" id="408788at2759"/>
<name>A0A7J7M733_9MAGN</name>